<evidence type="ECO:0000313" key="3">
    <source>
        <dbReference type="Proteomes" id="UP000192932"/>
    </source>
</evidence>
<accession>A0A1W6AIA7</accession>
<reference evidence="2 3" key="1">
    <citation type="submission" date="2017-04" db="EMBL/GenBank/DDBJ databases">
        <title>The Characteristic of a Fine Plant Growth-Promoting Rhizobacteria Bacillus mycoides Gnyt1 and its Whole Genome Sequencing Analysis.</title>
        <authorList>
            <person name="Li J.H."/>
            <person name="Yao T."/>
        </authorList>
    </citation>
    <scope>NUCLEOTIDE SEQUENCE [LARGE SCALE GENOMIC DNA]</scope>
    <source>
        <strain evidence="2 3">Gnyt1</strain>
        <plasmid evidence="3">Plasmid unnamed1</plasmid>
    </source>
</reference>
<name>A0A1W6AIA7_BACMY</name>
<keyword evidence="1" id="KW-0812">Transmembrane</keyword>
<geneLocation type="plasmid" evidence="2 3">
    <name>unnamed1</name>
</geneLocation>
<feature type="transmembrane region" description="Helical" evidence="1">
    <location>
        <begin position="34"/>
        <end position="54"/>
    </location>
</feature>
<feature type="transmembrane region" description="Helical" evidence="1">
    <location>
        <begin position="60"/>
        <end position="84"/>
    </location>
</feature>
<dbReference type="Proteomes" id="UP000192932">
    <property type="component" value="Plasmid unnamed1"/>
</dbReference>
<sequence length="89" mass="10138">MLIWQIVMYFFFPVTLLATFILTTKLPQRPSIKFIPAIVSLLFAVFSYSMFLYNNGMGEFMIALLSGCIALANLLLVIFVKLFARFLSS</sequence>
<evidence type="ECO:0000313" key="2">
    <source>
        <dbReference type="EMBL" id="ARJ25596.1"/>
    </source>
</evidence>
<evidence type="ECO:0008006" key="4">
    <source>
        <dbReference type="Google" id="ProtNLM"/>
    </source>
</evidence>
<protein>
    <recommendedName>
        <fullName evidence="4">Sugar ABC transporter ATPase</fullName>
    </recommendedName>
</protein>
<organism evidence="2 3">
    <name type="scientific">Bacillus mycoides</name>
    <dbReference type="NCBI Taxonomy" id="1405"/>
    <lineage>
        <taxon>Bacteria</taxon>
        <taxon>Bacillati</taxon>
        <taxon>Bacillota</taxon>
        <taxon>Bacilli</taxon>
        <taxon>Bacillales</taxon>
        <taxon>Bacillaceae</taxon>
        <taxon>Bacillus</taxon>
        <taxon>Bacillus cereus group</taxon>
    </lineage>
</organism>
<dbReference type="AlphaFoldDB" id="A0A1W6AIA7"/>
<keyword evidence="2" id="KW-0614">Plasmid</keyword>
<keyword evidence="1" id="KW-1133">Transmembrane helix</keyword>
<proteinExistence type="predicted"/>
<dbReference type="EMBL" id="CP020744">
    <property type="protein sequence ID" value="ARJ25596.1"/>
    <property type="molecule type" value="Genomic_DNA"/>
</dbReference>
<keyword evidence="1" id="KW-0472">Membrane</keyword>
<feature type="transmembrane region" description="Helical" evidence="1">
    <location>
        <begin position="6"/>
        <end position="22"/>
    </location>
</feature>
<gene>
    <name evidence="2" type="ORF">B7492_29650</name>
</gene>
<evidence type="ECO:0000256" key="1">
    <source>
        <dbReference type="SAM" id="Phobius"/>
    </source>
</evidence>